<comment type="caution">
    <text evidence="1">The sequence shown here is derived from an EMBL/GenBank/DDBJ whole genome shotgun (WGS) entry which is preliminary data.</text>
</comment>
<dbReference type="Proteomes" id="UP001499990">
    <property type="component" value="Unassembled WGS sequence"/>
</dbReference>
<evidence type="ECO:0000313" key="1">
    <source>
        <dbReference type="EMBL" id="GAA3375655.1"/>
    </source>
</evidence>
<name>A0ABP6SFR2_9ACTN</name>
<dbReference type="EMBL" id="BAAAYL010000001">
    <property type="protein sequence ID" value="GAA3375655.1"/>
    <property type="molecule type" value="Genomic_DNA"/>
</dbReference>
<keyword evidence="2" id="KW-1185">Reference proteome</keyword>
<evidence type="ECO:0000313" key="2">
    <source>
        <dbReference type="Proteomes" id="UP001499990"/>
    </source>
</evidence>
<organism evidence="1 2">
    <name type="scientific">Streptomyces sannanensis</name>
    <dbReference type="NCBI Taxonomy" id="285536"/>
    <lineage>
        <taxon>Bacteria</taxon>
        <taxon>Bacillati</taxon>
        <taxon>Actinomycetota</taxon>
        <taxon>Actinomycetes</taxon>
        <taxon>Kitasatosporales</taxon>
        <taxon>Streptomycetaceae</taxon>
        <taxon>Streptomyces</taxon>
    </lineage>
</organism>
<protein>
    <recommendedName>
        <fullName evidence="3">SMC-Scp complex subunit ScpB</fullName>
    </recommendedName>
</protein>
<gene>
    <name evidence="1" type="ORF">GCM10020367_44300</name>
</gene>
<reference evidence="2" key="1">
    <citation type="journal article" date="2019" name="Int. J. Syst. Evol. Microbiol.">
        <title>The Global Catalogue of Microorganisms (GCM) 10K type strain sequencing project: providing services to taxonomists for standard genome sequencing and annotation.</title>
        <authorList>
            <consortium name="The Broad Institute Genomics Platform"/>
            <consortium name="The Broad Institute Genome Sequencing Center for Infectious Disease"/>
            <person name="Wu L."/>
            <person name="Ma J."/>
        </authorList>
    </citation>
    <scope>NUCLEOTIDE SEQUENCE [LARGE SCALE GENOMIC DNA]</scope>
    <source>
        <strain evidence="2">JCM 9651</strain>
    </source>
</reference>
<proteinExistence type="predicted"/>
<accession>A0ABP6SFR2</accession>
<sequence>MSSGKKLTLSAKALPALRMLLSGRPVPLEQAAAVVGVEVTELAEILVKEELCAVLTPELSSGHTGLVTNAVS</sequence>
<evidence type="ECO:0008006" key="3">
    <source>
        <dbReference type="Google" id="ProtNLM"/>
    </source>
</evidence>